<evidence type="ECO:0000313" key="3">
    <source>
        <dbReference type="EMBL" id="UVI29212.1"/>
    </source>
</evidence>
<reference evidence="3" key="1">
    <citation type="submission" date="2022-01" db="EMBL/GenBank/DDBJ databases">
        <title>Paenibacillus spongiae sp. nov., isolated from marine sponge.</title>
        <authorList>
            <person name="Li Z."/>
            <person name="Zhang M."/>
        </authorList>
    </citation>
    <scope>NUCLEOTIDE SEQUENCE</scope>
    <source>
        <strain evidence="3">PHS-Z3</strain>
    </source>
</reference>
<accession>A0ABY5S5N1</accession>
<name>A0ABY5S5N1_9BACL</name>
<evidence type="ECO:0000313" key="4">
    <source>
        <dbReference type="Proteomes" id="UP001057877"/>
    </source>
</evidence>
<keyword evidence="4" id="KW-1185">Reference proteome</keyword>
<feature type="signal peptide" evidence="2">
    <location>
        <begin position="1"/>
        <end position="20"/>
    </location>
</feature>
<feature type="chain" id="PRO_5046682793" evidence="2">
    <location>
        <begin position="21"/>
        <end position="206"/>
    </location>
</feature>
<dbReference type="Proteomes" id="UP001057877">
    <property type="component" value="Chromosome"/>
</dbReference>
<feature type="region of interest" description="Disordered" evidence="1">
    <location>
        <begin position="36"/>
        <end position="59"/>
    </location>
</feature>
<proteinExistence type="predicted"/>
<evidence type="ECO:0000256" key="1">
    <source>
        <dbReference type="SAM" id="MobiDB-lite"/>
    </source>
</evidence>
<protein>
    <submittedName>
        <fullName evidence="3">Uncharacterized protein</fullName>
    </submittedName>
</protein>
<dbReference type="EMBL" id="CP091430">
    <property type="protein sequence ID" value="UVI29212.1"/>
    <property type="molecule type" value="Genomic_DNA"/>
</dbReference>
<evidence type="ECO:0000256" key="2">
    <source>
        <dbReference type="SAM" id="SignalP"/>
    </source>
</evidence>
<keyword evidence="2" id="KW-0732">Signal</keyword>
<gene>
    <name evidence="3" type="ORF">L1F29_27885</name>
</gene>
<sequence>MKRWKGLLLTFMLAAFTLLAAVPAMSVSARMSEDPVDGGGYNGGTGGSTGGSTSSSSTIQTIPSLSAESTWQSSNGGRYMYTRATLQRSGALAGQLDVVTRTKNNVKLTGFTGGVFLLLRTADGAVIGVTDLQKFGVDGQWIGRYDRTDYWSWSFEPQVAAATAYVEIIQQHSAKDLDDQLAYWQSTICGTLDRLGLPKPPYGCPG</sequence>
<dbReference type="RefSeq" id="WP_258385301.1">
    <property type="nucleotide sequence ID" value="NZ_CP091430.1"/>
</dbReference>
<feature type="compositionally biased region" description="Gly residues" evidence="1">
    <location>
        <begin position="37"/>
        <end position="50"/>
    </location>
</feature>
<organism evidence="3 4">
    <name type="scientific">Paenibacillus spongiae</name>
    <dbReference type="NCBI Taxonomy" id="2909671"/>
    <lineage>
        <taxon>Bacteria</taxon>
        <taxon>Bacillati</taxon>
        <taxon>Bacillota</taxon>
        <taxon>Bacilli</taxon>
        <taxon>Bacillales</taxon>
        <taxon>Paenibacillaceae</taxon>
        <taxon>Paenibacillus</taxon>
    </lineage>
</organism>